<dbReference type="EMBL" id="CZKA01000053">
    <property type="protein sequence ID" value="CUR59182.1"/>
    <property type="molecule type" value="Genomic_DNA"/>
</dbReference>
<protein>
    <recommendedName>
        <fullName evidence="4">Orc1-like AAA ATPase domain-containing protein</fullName>
    </recommendedName>
</protein>
<reference evidence="5" key="1">
    <citation type="submission" date="2015-08" db="EMBL/GenBank/DDBJ databases">
        <authorList>
            <person name="Babu N.S."/>
            <person name="Beckwith C.J."/>
            <person name="Beseler K.G."/>
            <person name="Brison A."/>
            <person name="Carone J.V."/>
            <person name="Caskin T.P."/>
            <person name="Diamond M."/>
            <person name="Durham M.E."/>
            <person name="Foxe J.M."/>
            <person name="Go M."/>
            <person name="Henderson B.A."/>
            <person name="Jones I.B."/>
            <person name="McGettigan J.A."/>
            <person name="Micheletti S.J."/>
            <person name="Nasrallah M.E."/>
            <person name="Ortiz D."/>
            <person name="Piller C.R."/>
            <person name="Privatt S.R."/>
            <person name="Schneider S.L."/>
            <person name="Sharp S."/>
            <person name="Smith T.C."/>
            <person name="Stanton J.D."/>
            <person name="Ullery H.E."/>
            <person name="Wilson R.J."/>
            <person name="Serrano M.G."/>
            <person name="Buck G."/>
            <person name="Lee V."/>
            <person name="Wang Y."/>
            <person name="Carvalho R."/>
            <person name="Voegtly L."/>
            <person name="Shi R."/>
            <person name="Duckworth R."/>
            <person name="Johnson A."/>
            <person name="Loviza R."/>
            <person name="Walstead R."/>
            <person name="Shah Z."/>
            <person name="Kiflezghi M."/>
            <person name="Wade K."/>
            <person name="Ball S.L."/>
            <person name="Bradley K.W."/>
            <person name="Asai D.J."/>
            <person name="Bowman C.A."/>
            <person name="Russell D.A."/>
            <person name="Pope W.H."/>
            <person name="Jacobs-Sera D."/>
            <person name="Hendrix R.W."/>
            <person name="Hatfull G.F."/>
        </authorList>
    </citation>
    <scope>NUCLEOTIDE SEQUENCE</scope>
</reference>
<evidence type="ECO:0000256" key="2">
    <source>
        <dbReference type="ARBA" id="ARBA00022840"/>
    </source>
</evidence>
<accession>A0A2P2CDW7</accession>
<feature type="region of interest" description="Disordered" evidence="3">
    <location>
        <begin position="705"/>
        <end position="746"/>
    </location>
</feature>
<feature type="compositionally biased region" description="Basic residues" evidence="3">
    <location>
        <begin position="716"/>
        <end position="729"/>
    </location>
</feature>
<dbReference type="InterPro" id="IPR027417">
    <property type="entry name" value="P-loop_NTPase"/>
</dbReference>
<dbReference type="Gene3D" id="3.40.50.300">
    <property type="entry name" value="P-loop containing nucleotide triphosphate hydrolases"/>
    <property type="match status" value="1"/>
</dbReference>
<dbReference type="GO" id="GO:0004016">
    <property type="term" value="F:adenylate cyclase activity"/>
    <property type="evidence" value="ECO:0007669"/>
    <property type="project" value="TreeGrafter"/>
</dbReference>
<evidence type="ECO:0000256" key="1">
    <source>
        <dbReference type="ARBA" id="ARBA00022741"/>
    </source>
</evidence>
<dbReference type="InterPro" id="IPR041664">
    <property type="entry name" value="AAA_16"/>
</dbReference>
<dbReference type="AlphaFoldDB" id="A0A2P2CDW7"/>
<dbReference type="GO" id="GO:0005737">
    <property type="term" value="C:cytoplasm"/>
    <property type="evidence" value="ECO:0007669"/>
    <property type="project" value="TreeGrafter"/>
</dbReference>
<dbReference type="SUPFAM" id="SSF52540">
    <property type="entry name" value="P-loop containing nucleoside triphosphate hydrolases"/>
    <property type="match status" value="1"/>
</dbReference>
<proteinExistence type="predicted"/>
<evidence type="ECO:0000259" key="4">
    <source>
        <dbReference type="Pfam" id="PF13191"/>
    </source>
</evidence>
<feature type="compositionally biased region" description="Low complexity" evidence="3">
    <location>
        <begin position="730"/>
        <end position="746"/>
    </location>
</feature>
<feature type="domain" description="Orc1-like AAA ATPase" evidence="4">
    <location>
        <begin position="2"/>
        <end position="154"/>
    </location>
</feature>
<gene>
    <name evidence="5" type="ORF">NOCA2570070</name>
</gene>
<dbReference type="Pfam" id="PF13191">
    <property type="entry name" value="AAA_16"/>
    <property type="match status" value="1"/>
</dbReference>
<dbReference type="GO" id="GO:0005524">
    <property type="term" value="F:ATP binding"/>
    <property type="evidence" value="ECO:0007669"/>
    <property type="project" value="UniProtKB-KW"/>
</dbReference>
<sequence>MAGREPELALLDALVRDASAGRSGALLLLGEPGIGKTTLLEAVRARAADSFTCLATRGIDAESHLAYAGLFGLLNPIRDRVADIPDSQAAALGSALNWSSGAANADPFLLGAATLSLLAAAAEQRPVLVLVDDLQWLDAESAAAIVFAARRLGPDAVALVLAAREGSVAPALTEGLSTRRVVGLSTSAATTLLPARAAPEVVARLVTATEGNPLALLEVASRLDDAQWLGAAGLPDPLPAGERLREHFRAVLAELSPAARDAVLHQALAGEAGSADQAVVTALEAGGTDVGEALGEACGRGVLLHERAGYRIRHPLLRSAVLELATPGERRTVHAALAAALPASDPARVWHLAESTTGGDPRLADQLAALAEGHRDRLGFAAAATALERASELTPDLDLARQRLALAAQNAFQAGDVARVRALVDRVLAEGTADRSRGEALFTLGMLEQYAGSVPRSVDYLDEASYLLDGSALVRDLTELAMARFRLNDLAGLADCGRRIDAVADPDDAEQQLMASFVGGAASLLSGKLAEGLARLAEVRRLADRPALRHDARALMLMALAAAFTGQLGDAVTVGAARLEEVRRRGAIGVLMPCLAILAAGRAWLGDHTGAYADAGEAAELARHLGYAADGSVAVEMLAWQSAARGLHDEAQVALSRARQLTDRAGTTSHAAHQAITAAYCALCRGSLGEVVTLLEARLDADGGVGASGEPLGVAPRRRRRRRRQRRAARGGADAGRGLPRAGPDR</sequence>
<dbReference type="PANTHER" id="PTHR16305:SF35">
    <property type="entry name" value="TRANSCRIPTIONAL ACTIVATOR DOMAIN"/>
    <property type="match status" value="1"/>
</dbReference>
<keyword evidence="2" id="KW-0067">ATP-binding</keyword>
<name>A0A2P2CDW7_9ZZZZ</name>
<evidence type="ECO:0000256" key="3">
    <source>
        <dbReference type="SAM" id="MobiDB-lite"/>
    </source>
</evidence>
<dbReference type="PANTHER" id="PTHR16305">
    <property type="entry name" value="TESTICULAR SOLUBLE ADENYLYL CYCLASE"/>
    <property type="match status" value="1"/>
</dbReference>
<keyword evidence="1" id="KW-0547">Nucleotide-binding</keyword>
<organism evidence="5">
    <name type="scientific">metagenome</name>
    <dbReference type="NCBI Taxonomy" id="256318"/>
    <lineage>
        <taxon>unclassified sequences</taxon>
        <taxon>metagenomes</taxon>
    </lineage>
</organism>
<evidence type="ECO:0000313" key="5">
    <source>
        <dbReference type="EMBL" id="CUR59182.1"/>
    </source>
</evidence>